<dbReference type="Ensembl" id="ENSCCAT00000026016.1">
    <property type="protein sequence ID" value="ENSCCAP00000008637.1"/>
    <property type="gene ID" value="ENSCCAG00000022059.1"/>
</dbReference>
<reference evidence="2" key="1">
    <citation type="submission" date="2025-08" db="UniProtKB">
        <authorList>
            <consortium name="Ensembl"/>
        </authorList>
    </citation>
    <scope>IDENTIFICATION</scope>
</reference>
<dbReference type="GeneTree" id="ENSGT00390000017614"/>
<accession>A0A2K5PYG1</accession>
<feature type="signal peptide" evidence="1">
    <location>
        <begin position="1"/>
        <end position="19"/>
    </location>
</feature>
<name>A0A2K5PYG1_CEBIM</name>
<organism evidence="2 3">
    <name type="scientific">Cebus imitator</name>
    <name type="common">Panamanian white-faced capuchin</name>
    <name type="synonym">Cebus capucinus imitator</name>
    <dbReference type="NCBI Taxonomy" id="2715852"/>
    <lineage>
        <taxon>Eukaryota</taxon>
        <taxon>Metazoa</taxon>
        <taxon>Chordata</taxon>
        <taxon>Craniata</taxon>
        <taxon>Vertebrata</taxon>
        <taxon>Euteleostomi</taxon>
        <taxon>Mammalia</taxon>
        <taxon>Eutheria</taxon>
        <taxon>Euarchontoglires</taxon>
        <taxon>Primates</taxon>
        <taxon>Haplorrhini</taxon>
        <taxon>Platyrrhini</taxon>
        <taxon>Cebidae</taxon>
        <taxon>Cebinae</taxon>
        <taxon>Cebus</taxon>
    </lineage>
</organism>
<keyword evidence="3" id="KW-1185">Reference proteome</keyword>
<dbReference type="AlphaFoldDB" id="A0A2K5PYG1"/>
<feature type="chain" id="PRO_5014353683" evidence="1">
    <location>
        <begin position="20"/>
        <end position="113"/>
    </location>
</feature>
<dbReference type="Proteomes" id="UP000233040">
    <property type="component" value="Unassembled WGS sequence"/>
</dbReference>
<sequence length="113" mass="12644">MLSSVVFWGLIALIGTSRGSYPFTHSMNPHLHPRLYHGCYGDIMTMKTSGATCDANSVMRCLDKQKYPPVGTWDSKEHLSQAAGILTDGIKAIQKKFPMWSVAQHLKVFFLLE</sequence>
<protein>
    <submittedName>
        <fullName evidence="2">Lysozyme g2</fullName>
    </submittedName>
</protein>
<evidence type="ECO:0000256" key="1">
    <source>
        <dbReference type="SAM" id="SignalP"/>
    </source>
</evidence>
<evidence type="ECO:0000313" key="2">
    <source>
        <dbReference type="Ensembl" id="ENSCCAP00000008637.1"/>
    </source>
</evidence>
<reference evidence="2" key="2">
    <citation type="submission" date="2025-09" db="UniProtKB">
        <authorList>
            <consortium name="Ensembl"/>
        </authorList>
    </citation>
    <scope>IDENTIFICATION</scope>
</reference>
<dbReference type="Gene3D" id="1.10.530.10">
    <property type="match status" value="1"/>
</dbReference>
<gene>
    <name evidence="2" type="primary">LYG2</name>
</gene>
<evidence type="ECO:0000313" key="3">
    <source>
        <dbReference type="Proteomes" id="UP000233040"/>
    </source>
</evidence>
<keyword evidence="1" id="KW-0732">Signal</keyword>
<proteinExistence type="predicted"/>